<evidence type="ECO:0000256" key="2">
    <source>
        <dbReference type="SAM" id="SignalP"/>
    </source>
</evidence>
<feature type="signal peptide" evidence="2">
    <location>
        <begin position="1"/>
        <end position="26"/>
    </location>
</feature>
<reference evidence="4" key="1">
    <citation type="journal article" date="2019" name="Int. J. Syst. Evol. Microbiol.">
        <title>The Global Catalogue of Microorganisms (GCM) 10K type strain sequencing project: providing services to taxonomists for standard genome sequencing and annotation.</title>
        <authorList>
            <consortium name="The Broad Institute Genomics Platform"/>
            <consortium name="The Broad Institute Genome Sequencing Center for Infectious Disease"/>
            <person name="Wu L."/>
            <person name="Ma J."/>
        </authorList>
    </citation>
    <scope>NUCLEOTIDE SEQUENCE [LARGE SCALE GENOMIC DNA]</scope>
    <source>
        <strain evidence="4">JCM 11136</strain>
    </source>
</reference>
<dbReference type="RefSeq" id="WP_343953232.1">
    <property type="nucleotide sequence ID" value="NZ_BAAAHQ010000035.1"/>
</dbReference>
<gene>
    <name evidence="3" type="ORF">GCM10009560_57660</name>
</gene>
<dbReference type="EMBL" id="BAAAHQ010000035">
    <property type="protein sequence ID" value="GAA0943910.1"/>
    <property type="molecule type" value="Genomic_DNA"/>
</dbReference>
<evidence type="ECO:0000313" key="4">
    <source>
        <dbReference type="Proteomes" id="UP001501578"/>
    </source>
</evidence>
<name>A0ABP4B5A6_9ACTN</name>
<feature type="chain" id="PRO_5046065124" description="Peptidase inhibitor family I36" evidence="2">
    <location>
        <begin position="27"/>
        <end position="171"/>
    </location>
</feature>
<protein>
    <recommendedName>
        <fullName evidence="5">Peptidase inhibitor family I36</fullName>
    </recommendedName>
</protein>
<feature type="region of interest" description="Disordered" evidence="1">
    <location>
        <begin position="24"/>
        <end position="50"/>
    </location>
</feature>
<keyword evidence="2" id="KW-0732">Signal</keyword>
<evidence type="ECO:0000256" key="1">
    <source>
        <dbReference type="SAM" id="MobiDB-lite"/>
    </source>
</evidence>
<keyword evidence="4" id="KW-1185">Reference proteome</keyword>
<accession>A0ABP4B5A6</accession>
<dbReference type="Pfam" id="PF03995">
    <property type="entry name" value="Inhibitor_I36"/>
    <property type="match status" value="1"/>
</dbReference>
<evidence type="ECO:0008006" key="5">
    <source>
        <dbReference type="Google" id="ProtNLM"/>
    </source>
</evidence>
<evidence type="ECO:0000313" key="3">
    <source>
        <dbReference type="EMBL" id="GAA0943910.1"/>
    </source>
</evidence>
<organism evidence="3 4">
    <name type="scientific">Nonomuraea longicatena</name>
    <dbReference type="NCBI Taxonomy" id="83682"/>
    <lineage>
        <taxon>Bacteria</taxon>
        <taxon>Bacillati</taxon>
        <taxon>Actinomycetota</taxon>
        <taxon>Actinomycetes</taxon>
        <taxon>Streptosporangiales</taxon>
        <taxon>Streptosporangiaceae</taxon>
        <taxon>Nonomuraea</taxon>
    </lineage>
</organism>
<proteinExistence type="predicted"/>
<dbReference type="Proteomes" id="UP001501578">
    <property type="component" value="Unassembled WGS sequence"/>
</dbReference>
<comment type="caution">
    <text evidence="3">The sequence shown here is derived from an EMBL/GenBank/DDBJ whole genome shotgun (WGS) entry which is preliminary data.</text>
</comment>
<sequence>MRLSGAIFAGLLAAAALVATSGAASAEDPSPTWTPAPISDDPSVEDNPTDATAANRTLIEAGQHPGPQAESGVHPLTAAAPDWALSCPNRSWCVWTGINGTGYRAAPTGNVRTFSATFRNNDWSAYNNGTSGASVAVYDLTSYRGHLYSQPQYHAWGYLNPGGRGESMRWI</sequence>